<dbReference type="NCBIfam" id="TIGR00461">
    <property type="entry name" value="gcvP"/>
    <property type="match status" value="1"/>
</dbReference>
<dbReference type="VEuPathDB" id="TriTrypDB:ECC02_002341"/>
<dbReference type="VEuPathDB" id="TriTrypDB:ECC02_010768"/>
<feature type="domain" description="Glycine cleavage system P-protein N-terminal" evidence="8">
    <location>
        <begin position="26"/>
        <end position="450"/>
    </location>
</feature>
<evidence type="ECO:0000256" key="5">
    <source>
        <dbReference type="ARBA" id="ARBA00049026"/>
    </source>
</evidence>
<dbReference type="VEuPathDB" id="TriTrypDB:Tc_MARK_1118"/>
<dbReference type="Gene3D" id="3.90.1150.10">
    <property type="entry name" value="Aspartate Aminotransferase, domain 1"/>
    <property type="match status" value="2"/>
</dbReference>
<dbReference type="InterPro" id="IPR049316">
    <property type="entry name" value="GDC-P_C"/>
</dbReference>
<proteinExistence type="inferred from homology"/>
<dbReference type="GO" id="GO:0005960">
    <property type="term" value="C:glycine cleavage complex"/>
    <property type="evidence" value="ECO:0007669"/>
    <property type="project" value="TreeGrafter"/>
</dbReference>
<feature type="domain" description="Glycine dehydrogenase C-terminal" evidence="9">
    <location>
        <begin position="791"/>
        <end position="911"/>
    </location>
</feature>
<dbReference type="PANTHER" id="PTHR11773:SF1">
    <property type="entry name" value="GLYCINE DEHYDROGENASE (DECARBOXYLATING), MITOCHONDRIAL"/>
    <property type="match status" value="1"/>
</dbReference>
<reference evidence="10 11" key="1">
    <citation type="journal article" date="2018" name="Microb. Genom.">
        <title>Expanding an expanded genome: long-read sequencing of Trypanosoma cruzi.</title>
        <authorList>
            <person name="Berna L."/>
            <person name="Rodriguez M."/>
            <person name="Chiribao M.L."/>
            <person name="Parodi-Talice A."/>
            <person name="Pita S."/>
            <person name="Rijo G."/>
            <person name="Alvarez-Valin F."/>
            <person name="Robello C."/>
        </authorList>
    </citation>
    <scope>NUCLEOTIDE SEQUENCE [LARGE SCALE GENOMIC DNA]</scope>
    <source>
        <strain evidence="10 11">Dm28c</strain>
    </source>
</reference>
<dbReference type="VEuPathDB" id="TriTrypDB:TcCL_Unassigned01980"/>
<organism evidence="10 11">
    <name type="scientific">Trypanosoma cruzi</name>
    <dbReference type="NCBI Taxonomy" id="5693"/>
    <lineage>
        <taxon>Eukaryota</taxon>
        <taxon>Discoba</taxon>
        <taxon>Euglenozoa</taxon>
        <taxon>Kinetoplastea</taxon>
        <taxon>Metakinetoplastina</taxon>
        <taxon>Trypanosomatida</taxon>
        <taxon>Trypanosomatidae</taxon>
        <taxon>Trypanosoma</taxon>
        <taxon>Schizotrypanum</taxon>
    </lineage>
</organism>
<keyword evidence="3 6" id="KW-0663">Pyridoxal phosphate</keyword>
<dbReference type="GO" id="GO:0030170">
    <property type="term" value="F:pyridoxal phosphate binding"/>
    <property type="evidence" value="ECO:0007669"/>
    <property type="project" value="TreeGrafter"/>
</dbReference>
<dbReference type="EMBL" id="PRFA01000152">
    <property type="protein sequence ID" value="PWU85599.1"/>
    <property type="molecule type" value="Genomic_DNA"/>
</dbReference>
<dbReference type="VEuPathDB" id="TriTrypDB:TcCLB.509163.80"/>
<dbReference type="VEuPathDB" id="TriTrypDB:TCDM_10005"/>
<comment type="subunit">
    <text evidence="7">The glycine cleavage system is composed of four proteins: P, T, L and H.</text>
</comment>
<dbReference type="EC" id="1.4.4.2" evidence="7"/>
<sequence>MYRCFHHFSTLPLAFVRRTATNSYVNRHIGPSAAESISMLRIIGKESLSDLMTAVIPENILRSPLKEAPAMSEQDALSLLHSLGSRNKVLKSMIGQGYYESITPPVILRNVIENPAWYTPYTPYQAEISQGRLESLLNFQSMIIDLTAMNLANASLLDQATACAEAMYLAFHHGRKERMTFFVSRDVFPSCVEMVKTRAEPLKIKVVVGDPNLIDWSDSSLCGILVQTPDAMGMLHDFTALFEKAKQHGVVSCCGTDLMASVLLKPPGEMGADVVLGSAQRFGVPLGFGGPHAAFFAVKEEFKRLIPGRVIGISKDSTGCPAIRMALQTREQHIKKERATSNICTSQALLANVAAFYAIYHGSEGLKEIASEMHSKAKILSVGLESVGHTVVNGTFFDTITVNLKGITPEDYVTCCAEKGINIFVDYSHGTVSISVDEATTEGHVVSLLEAAGLKLPVIGVLSKLAEQKRAMPLQLLRKSVFLGHSIFQKYKSESELMRYIHRLHRKDYGLTHGCVPLGSCTMKLNPAAAMLSLSWPEFTNLHPLAPKEQTRGYSALCLDLEQKIRDITALDAVSLQPNSGAQGEYAGLRVIRSYHNSKKESHRNVCLIPESAHGTNFASALLAGMVIVKIKCLANGRIDMKDLENSCQKHTKNLSCIMITYPSTYGLFDKEILAITSMVHYHGGQCYIDGANMNAMVGYTAPGCIGGDVCQINLHKTFSIPHGGGGPGMGPIAVRQHLASFLPDSVFIQNVGGSQPFGQVSQAAYGSASILPVSYLLMLMLGSRGLKTCTEYAILNANYLKKRLDGHYPVLFLGENDFCAHEFIIDLRPFKKTAQIEAEDVAKRLMDYGLHSPTLAFPVAGTLMIEPTESESKRELDRLADALISIRTEIASIEEGEESTTNNVLKNAPHTAKCVTSDDWDRPYTRKTAAFPSSHSYTEKFWPSVGRIDGSYGDRNLMCSCALTNFCE</sequence>
<dbReference type="FunFam" id="3.90.1150.10:FF:000007">
    <property type="entry name" value="Glycine dehydrogenase (decarboxylating), mitochondrial"/>
    <property type="match status" value="1"/>
</dbReference>
<evidence type="ECO:0000256" key="7">
    <source>
        <dbReference type="RuleBase" id="RU364056"/>
    </source>
</evidence>
<dbReference type="SUPFAM" id="SSF53383">
    <property type="entry name" value="PLP-dependent transferases"/>
    <property type="match status" value="2"/>
</dbReference>
<dbReference type="Proteomes" id="UP000246121">
    <property type="component" value="Unassembled WGS sequence"/>
</dbReference>
<dbReference type="AlphaFoldDB" id="A0A2V2UNE4"/>
<dbReference type="Pfam" id="PF02347">
    <property type="entry name" value="GDC-P"/>
    <property type="match status" value="1"/>
</dbReference>
<dbReference type="VEuPathDB" id="TriTrypDB:TcG_11881"/>
<dbReference type="FunFam" id="3.40.640.10:FF:000005">
    <property type="entry name" value="Glycine dehydrogenase (decarboxylating), mitochondrial"/>
    <property type="match status" value="1"/>
</dbReference>
<dbReference type="VEuPathDB" id="TriTrypDB:TcCL_Unassigned05142"/>
<dbReference type="VEuPathDB" id="TriTrypDB:TCSYLVIO_010584"/>
<dbReference type="VEuPathDB" id="TriTrypDB:TcBrA4_0104940"/>
<dbReference type="VEuPathDB" id="TriTrypDB:TCSYLVIO_000772"/>
<evidence type="ECO:0000256" key="4">
    <source>
        <dbReference type="ARBA" id="ARBA00023002"/>
    </source>
</evidence>
<feature type="modified residue" description="N6-(pyridoxal phosphate)lysine" evidence="6">
    <location>
        <position position="717"/>
    </location>
</feature>
<dbReference type="CDD" id="cd00613">
    <property type="entry name" value="GDC-P"/>
    <property type="match status" value="1"/>
</dbReference>
<dbReference type="VEuPathDB" id="TriTrypDB:TcCLB.510911.50"/>
<dbReference type="GO" id="GO:0016594">
    <property type="term" value="F:glycine binding"/>
    <property type="evidence" value="ECO:0007669"/>
    <property type="project" value="TreeGrafter"/>
</dbReference>
<gene>
    <name evidence="10" type="ORF">C4B63_152g26</name>
</gene>
<dbReference type="VEuPathDB" id="TriTrypDB:TcG_11878"/>
<dbReference type="Gene3D" id="3.40.640.10">
    <property type="entry name" value="Type I PLP-dependent aspartate aminotransferase-like (Major domain)"/>
    <property type="match status" value="2"/>
</dbReference>
<evidence type="ECO:0000256" key="1">
    <source>
        <dbReference type="ARBA" id="ARBA00001933"/>
    </source>
</evidence>
<comment type="subcellular location">
    <subcellularLocation>
        <location evidence="7">Mitochondrion</location>
    </subcellularLocation>
</comment>
<evidence type="ECO:0000256" key="3">
    <source>
        <dbReference type="ARBA" id="ARBA00022898"/>
    </source>
</evidence>
<protein>
    <recommendedName>
        <fullName evidence="7">Glycine cleavage system P protein</fullName>
        <ecNumber evidence="7">1.4.4.2</ecNumber>
    </recommendedName>
</protein>
<dbReference type="InterPro" id="IPR015421">
    <property type="entry name" value="PyrdxlP-dep_Trfase_major"/>
</dbReference>
<dbReference type="VEuPathDB" id="TriTrypDB:BCY84_18485"/>
<evidence type="ECO:0000256" key="6">
    <source>
        <dbReference type="PIRSR" id="PIRSR603437-50"/>
    </source>
</evidence>
<dbReference type="InterPro" id="IPR003437">
    <property type="entry name" value="GcvP"/>
</dbReference>
<dbReference type="GO" id="GO:0019464">
    <property type="term" value="P:glycine decarboxylation via glycine cleavage system"/>
    <property type="evidence" value="ECO:0007669"/>
    <property type="project" value="TreeGrafter"/>
</dbReference>
<dbReference type="Pfam" id="PF21478">
    <property type="entry name" value="GcvP2_C"/>
    <property type="match status" value="1"/>
</dbReference>
<dbReference type="VEuPathDB" id="TriTrypDB:TcYC6_0054160"/>
<evidence type="ECO:0000313" key="10">
    <source>
        <dbReference type="EMBL" id="PWU85599.1"/>
    </source>
</evidence>
<accession>A0A2V2UNE4</accession>
<evidence type="ECO:0000259" key="9">
    <source>
        <dbReference type="Pfam" id="PF21478"/>
    </source>
</evidence>
<comment type="function">
    <text evidence="7">The glycine cleavage system catalyzes the degradation of glycine.</text>
</comment>
<dbReference type="VEuPathDB" id="TriTrypDB:ECC02_010769"/>
<name>A0A2V2UNE4_TRYCR</name>
<keyword evidence="7" id="KW-0809">Transit peptide</keyword>
<comment type="similarity">
    <text evidence="2 7">Belongs to the GcvP family.</text>
</comment>
<evidence type="ECO:0000259" key="8">
    <source>
        <dbReference type="Pfam" id="PF02347"/>
    </source>
</evidence>
<dbReference type="VEuPathDB" id="TriTrypDB:C3747_12g484"/>
<keyword evidence="7" id="KW-0496">Mitochondrion</keyword>
<comment type="caution">
    <text evidence="10">The sequence shown here is derived from an EMBL/GenBank/DDBJ whole genome shotgun (WGS) entry which is preliminary data.</text>
</comment>
<dbReference type="GO" id="GO:0004375">
    <property type="term" value="F:glycine dehydrogenase (decarboxylating) activity"/>
    <property type="evidence" value="ECO:0007669"/>
    <property type="project" value="UniProtKB-UniRule"/>
</dbReference>
<dbReference type="VEuPathDB" id="TriTrypDB:TcG_11879"/>
<evidence type="ECO:0000256" key="2">
    <source>
        <dbReference type="ARBA" id="ARBA00010756"/>
    </source>
</evidence>
<dbReference type="VEuPathDB" id="TriTrypDB:TcCL_NonESM10422"/>
<dbReference type="NCBIfam" id="NF003346">
    <property type="entry name" value="PRK04366.1"/>
    <property type="match status" value="1"/>
</dbReference>
<comment type="cofactor">
    <cofactor evidence="1 6 7">
        <name>pyridoxal 5'-phosphate</name>
        <dbReference type="ChEBI" id="CHEBI:597326"/>
    </cofactor>
</comment>
<comment type="catalytic activity">
    <reaction evidence="5 7">
        <text>N(6)-[(R)-lipoyl]-L-lysyl-[glycine-cleavage complex H protein] + glycine + H(+) = N(6)-[(R)-S(8)-aminomethyldihydrolipoyl]-L-lysyl-[glycine-cleavage complex H protein] + CO2</text>
        <dbReference type="Rhea" id="RHEA:24304"/>
        <dbReference type="Rhea" id="RHEA-COMP:10494"/>
        <dbReference type="Rhea" id="RHEA-COMP:10495"/>
        <dbReference type="ChEBI" id="CHEBI:15378"/>
        <dbReference type="ChEBI" id="CHEBI:16526"/>
        <dbReference type="ChEBI" id="CHEBI:57305"/>
        <dbReference type="ChEBI" id="CHEBI:83099"/>
        <dbReference type="ChEBI" id="CHEBI:83143"/>
        <dbReference type="EC" id="1.4.4.2"/>
    </reaction>
</comment>
<dbReference type="GO" id="GO:0005739">
    <property type="term" value="C:mitochondrion"/>
    <property type="evidence" value="ECO:0007669"/>
    <property type="project" value="UniProtKB-SubCell"/>
</dbReference>
<dbReference type="InterPro" id="IPR049315">
    <property type="entry name" value="GDC-P_N"/>
</dbReference>
<dbReference type="InterPro" id="IPR015422">
    <property type="entry name" value="PyrdxlP-dep_Trfase_small"/>
</dbReference>
<evidence type="ECO:0000313" key="11">
    <source>
        <dbReference type="Proteomes" id="UP000246121"/>
    </source>
</evidence>
<dbReference type="FunFam" id="3.40.640.10:FF:000224">
    <property type="entry name" value="Probable glycine dehydrogenase (decarboxylating) subunit 2"/>
    <property type="match status" value="1"/>
</dbReference>
<dbReference type="VEuPathDB" id="TriTrypDB:C4B63_152g26"/>
<dbReference type="InterPro" id="IPR020581">
    <property type="entry name" value="GDC_P"/>
</dbReference>
<keyword evidence="4 7" id="KW-0560">Oxidoreductase</keyword>
<dbReference type="PANTHER" id="PTHR11773">
    <property type="entry name" value="GLYCINE DEHYDROGENASE, DECARBOXYLATING"/>
    <property type="match status" value="1"/>
</dbReference>
<dbReference type="InterPro" id="IPR015424">
    <property type="entry name" value="PyrdxlP-dep_Trfase"/>
</dbReference>